<keyword evidence="2" id="KW-1185">Reference proteome</keyword>
<sequence>MLQNSTWKLEVIRSCKIYCICSVIIPPQLQLEVCCCTALRLLKVKEIDFYAVEEMTAGTPRSSSNLLAWPNNISCSNTSKALQDLFWVSGQVYKFSGVRLYLHVGEVHHNPSSCLLSDQKLIEAIIPYFPQPSILHQQEAAVAYACEMLALHVKLSPKSRRRFSNEGTVETTKKKI</sequence>
<dbReference type="Proteomes" id="UP001060085">
    <property type="component" value="Linkage Group LG03"/>
</dbReference>
<evidence type="ECO:0000313" key="2">
    <source>
        <dbReference type="Proteomes" id="UP001060085"/>
    </source>
</evidence>
<proteinExistence type="predicted"/>
<gene>
    <name evidence="1" type="ORF">M9H77_12000</name>
</gene>
<protein>
    <submittedName>
        <fullName evidence="1">Uncharacterized protein</fullName>
    </submittedName>
</protein>
<accession>A0ACC0BG92</accession>
<evidence type="ECO:0000313" key="1">
    <source>
        <dbReference type="EMBL" id="KAI5671636.1"/>
    </source>
</evidence>
<dbReference type="EMBL" id="CM044703">
    <property type="protein sequence ID" value="KAI5671636.1"/>
    <property type="molecule type" value="Genomic_DNA"/>
</dbReference>
<name>A0ACC0BG92_CATRO</name>
<organism evidence="1 2">
    <name type="scientific">Catharanthus roseus</name>
    <name type="common">Madagascar periwinkle</name>
    <name type="synonym">Vinca rosea</name>
    <dbReference type="NCBI Taxonomy" id="4058"/>
    <lineage>
        <taxon>Eukaryota</taxon>
        <taxon>Viridiplantae</taxon>
        <taxon>Streptophyta</taxon>
        <taxon>Embryophyta</taxon>
        <taxon>Tracheophyta</taxon>
        <taxon>Spermatophyta</taxon>
        <taxon>Magnoliopsida</taxon>
        <taxon>eudicotyledons</taxon>
        <taxon>Gunneridae</taxon>
        <taxon>Pentapetalae</taxon>
        <taxon>asterids</taxon>
        <taxon>lamiids</taxon>
        <taxon>Gentianales</taxon>
        <taxon>Apocynaceae</taxon>
        <taxon>Rauvolfioideae</taxon>
        <taxon>Vinceae</taxon>
        <taxon>Catharanthinae</taxon>
        <taxon>Catharanthus</taxon>
    </lineage>
</organism>
<reference evidence="2" key="1">
    <citation type="journal article" date="2023" name="Nat. Plants">
        <title>Single-cell RNA sequencing provides a high-resolution roadmap for understanding the multicellular compartmentation of specialized metabolism.</title>
        <authorList>
            <person name="Sun S."/>
            <person name="Shen X."/>
            <person name="Li Y."/>
            <person name="Li Y."/>
            <person name="Wang S."/>
            <person name="Li R."/>
            <person name="Zhang H."/>
            <person name="Shen G."/>
            <person name="Guo B."/>
            <person name="Wei J."/>
            <person name="Xu J."/>
            <person name="St-Pierre B."/>
            <person name="Chen S."/>
            <person name="Sun C."/>
        </authorList>
    </citation>
    <scope>NUCLEOTIDE SEQUENCE [LARGE SCALE GENOMIC DNA]</scope>
</reference>
<comment type="caution">
    <text evidence="1">The sequence shown here is derived from an EMBL/GenBank/DDBJ whole genome shotgun (WGS) entry which is preliminary data.</text>
</comment>